<feature type="chain" id="PRO_5045785034" description="Aminotransferase-like plant mobile domain-containing protein" evidence="1">
    <location>
        <begin position="23"/>
        <end position="216"/>
    </location>
</feature>
<feature type="signal peptide" evidence="1">
    <location>
        <begin position="1"/>
        <end position="22"/>
    </location>
</feature>
<reference evidence="2" key="1">
    <citation type="journal article" date="2021" name="Nat. Commun.">
        <title>Genomic analyses provide insights into spinach domestication and the genetic basis of agronomic traits.</title>
        <authorList>
            <person name="Cai X."/>
            <person name="Sun X."/>
            <person name="Xu C."/>
            <person name="Sun H."/>
            <person name="Wang X."/>
            <person name="Ge C."/>
            <person name="Zhang Z."/>
            <person name="Wang Q."/>
            <person name="Fei Z."/>
            <person name="Jiao C."/>
            <person name="Wang Q."/>
        </authorList>
    </citation>
    <scope>NUCLEOTIDE SEQUENCE [LARGE SCALE GENOMIC DNA]</scope>
    <source>
        <strain evidence="2">cv. Varoflay</strain>
    </source>
</reference>
<name>A0ABM3QRP7_SPIOL</name>
<protein>
    <recommendedName>
        <fullName evidence="4">Aminotransferase-like plant mobile domain-containing protein</fullName>
    </recommendedName>
</protein>
<accession>A0ABM3QRP7</accession>
<reference evidence="3" key="2">
    <citation type="submission" date="2025-08" db="UniProtKB">
        <authorList>
            <consortium name="RefSeq"/>
        </authorList>
    </citation>
    <scope>IDENTIFICATION</scope>
    <source>
        <tissue evidence="3">Leaf</tissue>
    </source>
</reference>
<dbReference type="GeneID" id="130461824"/>
<evidence type="ECO:0000313" key="3">
    <source>
        <dbReference type="RefSeq" id="XP_056686030.1"/>
    </source>
</evidence>
<gene>
    <name evidence="3" type="primary">LOC130461824</name>
</gene>
<dbReference type="Proteomes" id="UP000813463">
    <property type="component" value="Chromosome 5"/>
</dbReference>
<sequence length="216" mass="24897">MTEHKLNIRALVFCLLNHYLLSNNNGAFGDIRLIPLISQMESCYSIMPLVVAETLLSADELKKDAKSEYFKGSPLLLQIWLVERLRLLEAPADPKHYRPIALGNQKYLHQGQDEPEWTSFFTYGICSIKWVVPWLMSGVDTEFVSDDVWADAWHIFVGPCEAIRVGFEKCNELRPDVVGYIASNKDDLFWFRRIQDDLVELFRFGLFVACWFGVGL</sequence>
<keyword evidence="2" id="KW-1185">Reference proteome</keyword>
<evidence type="ECO:0000256" key="1">
    <source>
        <dbReference type="SAM" id="SignalP"/>
    </source>
</evidence>
<keyword evidence="1" id="KW-0732">Signal</keyword>
<proteinExistence type="predicted"/>
<organism evidence="2 3">
    <name type="scientific">Spinacia oleracea</name>
    <name type="common">Spinach</name>
    <dbReference type="NCBI Taxonomy" id="3562"/>
    <lineage>
        <taxon>Eukaryota</taxon>
        <taxon>Viridiplantae</taxon>
        <taxon>Streptophyta</taxon>
        <taxon>Embryophyta</taxon>
        <taxon>Tracheophyta</taxon>
        <taxon>Spermatophyta</taxon>
        <taxon>Magnoliopsida</taxon>
        <taxon>eudicotyledons</taxon>
        <taxon>Gunneridae</taxon>
        <taxon>Pentapetalae</taxon>
        <taxon>Caryophyllales</taxon>
        <taxon>Chenopodiaceae</taxon>
        <taxon>Chenopodioideae</taxon>
        <taxon>Anserineae</taxon>
        <taxon>Spinacia</taxon>
    </lineage>
</organism>
<evidence type="ECO:0008006" key="4">
    <source>
        <dbReference type="Google" id="ProtNLM"/>
    </source>
</evidence>
<dbReference type="RefSeq" id="XP_056686030.1">
    <property type="nucleotide sequence ID" value="XM_056830052.1"/>
</dbReference>
<evidence type="ECO:0000313" key="2">
    <source>
        <dbReference type="Proteomes" id="UP000813463"/>
    </source>
</evidence>